<gene>
    <name evidence="3" type="ORF">DIC66_16070</name>
</gene>
<dbReference type="Gene3D" id="2.160.10.10">
    <property type="entry name" value="Hexapeptide repeat proteins"/>
    <property type="match status" value="1"/>
</dbReference>
<dbReference type="EMBL" id="QFZK01000011">
    <property type="protein sequence ID" value="RFO95942.1"/>
    <property type="molecule type" value="Genomic_DNA"/>
</dbReference>
<dbReference type="InterPro" id="IPR001451">
    <property type="entry name" value="Hexapep"/>
</dbReference>
<evidence type="ECO:0000256" key="2">
    <source>
        <dbReference type="ARBA" id="ARBA00022679"/>
    </source>
</evidence>
<name>A0A3E1RA83_9BURK</name>
<evidence type="ECO:0000313" key="3">
    <source>
        <dbReference type="EMBL" id="RFO95942.1"/>
    </source>
</evidence>
<protein>
    <submittedName>
        <fullName evidence="3">Acetyltransferase</fullName>
    </submittedName>
</protein>
<comment type="caution">
    <text evidence="3">The sequence shown here is derived from an EMBL/GenBank/DDBJ whole genome shotgun (WGS) entry which is preliminary data.</text>
</comment>
<sequence length="172" mass="18175">MGIMRLLTLPGKFLIQIVWQLMGMYRIKTLGSFGTNSHFSHNVKFAFPSQIFIGNDVSIARSVDIGASSKGSISIGDRCAIAAGVRIVTATHDLYHLPVTEVGINRPIVIGEDVWIGTGAIILPGVEIKSGAVIAAGAVVTKDVPPDCVVGGVPAKIIKSLPARNVRFGKND</sequence>
<accession>A0A3E1RA83</accession>
<keyword evidence="2 3" id="KW-0808">Transferase</keyword>
<comment type="similarity">
    <text evidence="1">Belongs to the transferase hexapeptide repeat family.</text>
</comment>
<keyword evidence="4" id="KW-1185">Reference proteome</keyword>
<organism evidence="3 4">
    <name type="scientific">Rhodoferax lacus</name>
    <dbReference type="NCBI Taxonomy" id="2184758"/>
    <lineage>
        <taxon>Bacteria</taxon>
        <taxon>Pseudomonadati</taxon>
        <taxon>Pseudomonadota</taxon>
        <taxon>Betaproteobacteria</taxon>
        <taxon>Burkholderiales</taxon>
        <taxon>Comamonadaceae</taxon>
        <taxon>Rhodoferax</taxon>
    </lineage>
</organism>
<dbReference type="OrthoDB" id="272049at2"/>
<evidence type="ECO:0000313" key="4">
    <source>
        <dbReference type="Proteomes" id="UP000260665"/>
    </source>
</evidence>
<dbReference type="PANTHER" id="PTHR23416">
    <property type="entry name" value="SIALIC ACID SYNTHASE-RELATED"/>
    <property type="match status" value="1"/>
</dbReference>
<dbReference type="Proteomes" id="UP000260665">
    <property type="component" value="Unassembled WGS sequence"/>
</dbReference>
<dbReference type="PANTHER" id="PTHR23416:SF23">
    <property type="entry name" value="ACETYLTRANSFERASE C18B11.09C-RELATED"/>
    <property type="match status" value="1"/>
</dbReference>
<dbReference type="Pfam" id="PF00132">
    <property type="entry name" value="Hexapep"/>
    <property type="match status" value="1"/>
</dbReference>
<dbReference type="InterPro" id="IPR051159">
    <property type="entry name" value="Hexapeptide_acetyltransf"/>
</dbReference>
<proteinExistence type="inferred from homology"/>
<evidence type="ECO:0000256" key="1">
    <source>
        <dbReference type="ARBA" id="ARBA00007274"/>
    </source>
</evidence>
<dbReference type="Pfam" id="PF14602">
    <property type="entry name" value="Hexapep_2"/>
    <property type="match status" value="1"/>
</dbReference>
<dbReference type="AlphaFoldDB" id="A0A3E1RA83"/>
<dbReference type="SUPFAM" id="SSF51161">
    <property type="entry name" value="Trimeric LpxA-like enzymes"/>
    <property type="match status" value="1"/>
</dbReference>
<reference evidence="3 4" key="1">
    <citation type="submission" date="2018-05" db="EMBL/GenBank/DDBJ databases">
        <title>Rhodoferax soyangensis sp.nov., isolated from an oligotrophic freshwater lake.</title>
        <authorList>
            <person name="Park M."/>
        </authorList>
    </citation>
    <scope>NUCLEOTIDE SEQUENCE [LARGE SCALE GENOMIC DNA]</scope>
    <source>
        <strain evidence="3 4">IMCC26218</strain>
    </source>
</reference>
<dbReference type="GO" id="GO:0008374">
    <property type="term" value="F:O-acyltransferase activity"/>
    <property type="evidence" value="ECO:0007669"/>
    <property type="project" value="TreeGrafter"/>
</dbReference>
<dbReference type="InterPro" id="IPR011004">
    <property type="entry name" value="Trimer_LpxA-like_sf"/>
</dbReference>